<reference evidence="2" key="1">
    <citation type="submission" date="2003-08" db="EMBL/GenBank/DDBJ databases">
        <authorList>
            <person name="Birren B."/>
            <person name="Nusbaum C."/>
            <person name="Abebe A."/>
            <person name="Abouelleil A."/>
            <person name="Adekoya E."/>
            <person name="Ait-zahra M."/>
            <person name="Allen N."/>
            <person name="Allen T."/>
            <person name="An P."/>
            <person name="Anderson M."/>
            <person name="Anderson S."/>
            <person name="Arachchi H."/>
            <person name="Armbruster J."/>
            <person name="Bachantsang P."/>
            <person name="Baldwin J."/>
            <person name="Barry A."/>
            <person name="Bayul T."/>
            <person name="Blitshsteyn B."/>
            <person name="Bloom T."/>
            <person name="Blye J."/>
            <person name="Boguslavskiy L."/>
            <person name="Borowsky M."/>
            <person name="Boukhgalter B."/>
            <person name="Brunache A."/>
            <person name="Butler J."/>
            <person name="Calixte N."/>
            <person name="Calvo S."/>
            <person name="Camarata J."/>
            <person name="Campo K."/>
            <person name="Chang J."/>
            <person name="Cheshatsang Y."/>
            <person name="Citroen M."/>
            <person name="Collymore A."/>
            <person name="Considine T."/>
            <person name="Cook A."/>
            <person name="Cooke P."/>
            <person name="Corum B."/>
            <person name="Cuomo C."/>
            <person name="David R."/>
            <person name="Dawoe T."/>
            <person name="Degray S."/>
            <person name="Dodge S."/>
            <person name="Dooley K."/>
            <person name="Dorje P."/>
            <person name="Dorjee K."/>
            <person name="Dorris L."/>
            <person name="Duffey N."/>
            <person name="Dupes A."/>
            <person name="Elkins T."/>
            <person name="Engels R."/>
            <person name="Erickson J."/>
            <person name="Farina A."/>
            <person name="Faro S."/>
            <person name="Ferreira P."/>
            <person name="Fischer H."/>
            <person name="Fitzgerald M."/>
            <person name="Foley K."/>
            <person name="Gage D."/>
            <person name="Galagan J."/>
            <person name="Gearin G."/>
            <person name="Gnerre S."/>
            <person name="Gnirke A."/>
            <person name="Goyette A."/>
            <person name="Graham J."/>
            <person name="Grandbois E."/>
            <person name="Gyaltsen K."/>
            <person name="Hafez N."/>
            <person name="Hagopian D."/>
            <person name="Hagos B."/>
            <person name="Hall J."/>
            <person name="Hatcher B."/>
            <person name="Heller A."/>
            <person name="Higgins H."/>
            <person name="Honan T."/>
            <person name="Horn A."/>
            <person name="Houde N."/>
            <person name="Hughes L."/>
            <person name="Hulme W."/>
            <person name="Husby E."/>
            <person name="Iliev I."/>
            <person name="Jaffe D."/>
            <person name="Jones C."/>
            <person name="Kamal M."/>
            <person name="Kamat A."/>
            <person name="Kamvysselis M."/>
            <person name="Karlsson E."/>
            <person name="Kells C."/>
            <person name="Kieu A."/>
            <person name="Kisner P."/>
            <person name="Kodira C."/>
            <person name="Kulbokas E."/>
            <person name="Labutti K."/>
            <person name="Lama D."/>
            <person name="Landers T."/>
            <person name="Leger J."/>
            <person name="Levine S."/>
            <person name="Lewis D."/>
            <person name="Lewis T."/>
            <person name="Lindblad-toh K."/>
            <person name="Liu X."/>
            <person name="Lokyitsang T."/>
            <person name="Lokyitsang Y."/>
            <person name="Lucien O."/>
            <person name="Lui A."/>
            <person name="Ma L.J."/>
            <person name="Mabbitt R."/>
            <person name="Macdonald J."/>
            <person name="Maclean C."/>
            <person name="Major J."/>
            <person name="Manning J."/>
            <person name="Marabella R."/>
            <person name="Maru K."/>
            <person name="Matthews C."/>
            <person name="Mauceli E."/>
            <person name="Mccarthy M."/>
            <person name="Mcdonough S."/>
            <person name="Mcghee T."/>
            <person name="Meldrim J."/>
            <person name="Meneus L."/>
            <person name="Mesirov J."/>
            <person name="Mihalev A."/>
            <person name="Mihova T."/>
            <person name="Mikkelsen T."/>
            <person name="Mlenga V."/>
            <person name="Moru K."/>
            <person name="Mozes J."/>
            <person name="Mulrain L."/>
            <person name="Munson G."/>
            <person name="Naylor J."/>
            <person name="Newes C."/>
            <person name="Nguyen C."/>
            <person name="Nguyen N."/>
            <person name="Nguyen T."/>
            <person name="Nicol R."/>
            <person name="Nielsen C."/>
            <person name="Nizzari M."/>
            <person name="Norbu C."/>
            <person name="Norbu N."/>
            <person name="O'donnell P."/>
            <person name="Okoawo O."/>
            <person name="O'leary S."/>
            <person name="Omotosho B."/>
            <person name="O'neill K."/>
            <person name="Osman S."/>
            <person name="Parker S."/>
            <person name="Perrin D."/>
            <person name="Phunkhang P."/>
            <person name="Piqani B."/>
            <person name="Purcell S."/>
            <person name="Rachupka T."/>
            <person name="Ramasamy U."/>
            <person name="Rameau R."/>
            <person name="Ray V."/>
            <person name="Raymond C."/>
            <person name="Retta R."/>
            <person name="Richardson S."/>
            <person name="Rise C."/>
            <person name="Rodriguez J."/>
            <person name="Rogers J."/>
            <person name="Rogov P."/>
            <person name="Rutman M."/>
            <person name="Schupbach R."/>
            <person name="Seaman C."/>
            <person name="Settipalli S."/>
            <person name="Sharpe T."/>
            <person name="Sheridan J."/>
            <person name="Sherpa N."/>
            <person name="Shi J."/>
            <person name="Smirnov S."/>
            <person name="Smith C."/>
            <person name="Sougnez C."/>
            <person name="Spencer B."/>
            <person name="Stalker J."/>
            <person name="Stange-thomann N."/>
            <person name="Stavropoulos S."/>
            <person name="Stetson K."/>
            <person name="Stone C."/>
            <person name="Stone S."/>
            <person name="Stubbs M."/>
            <person name="Talamas J."/>
            <person name="Tchuinga P."/>
            <person name="Tenzing P."/>
            <person name="Tesfaye S."/>
            <person name="Theodore J."/>
            <person name="Thoulutsang Y."/>
            <person name="Topham K."/>
            <person name="Towey S."/>
            <person name="Tsamla T."/>
            <person name="Tsomo N."/>
            <person name="Vallee D."/>
            <person name="Vassiliev H."/>
            <person name="Venkataraman V."/>
            <person name="Vinson J."/>
            <person name="Vo A."/>
            <person name="Wade C."/>
            <person name="Wang S."/>
            <person name="Wangchuk T."/>
            <person name="Wangdi T."/>
            <person name="Whittaker C."/>
            <person name="Wilkinson J."/>
            <person name="Wu Y."/>
            <person name="Wyman D."/>
            <person name="Yadav S."/>
            <person name="Yang S."/>
            <person name="Yang X."/>
            <person name="Yeager S."/>
            <person name="Yee E."/>
            <person name="Young G."/>
            <person name="Zainoun J."/>
            <person name="Zembeck L."/>
            <person name="Zimmer A."/>
            <person name="Zody M."/>
            <person name="Lander E."/>
        </authorList>
    </citation>
    <scope>NUCLEOTIDE SEQUENCE [LARGE SCALE GENOMIC DNA]</scope>
</reference>
<dbReference type="HOGENOM" id="CLU_3416294_0_0_1"/>
<name>H2Z5A2_CIOSA</name>
<protein>
    <submittedName>
        <fullName evidence="1">Uncharacterized protein</fullName>
    </submittedName>
</protein>
<sequence length="27" mass="3196">MQWEWATRVPWHVSPPIGVPTSSCWWA</sequence>
<dbReference type="AlphaFoldDB" id="H2Z5A2"/>
<accession>H2Z5A2</accession>
<dbReference type="Ensembl" id="ENSCSAVT00000012913.1">
    <property type="protein sequence ID" value="ENSCSAVP00000012764.1"/>
    <property type="gene ID" value="ENSCSAVG00000007495.1"/>
</dbReference>
<proteinExistence type="predicted"/>
<dbReference type="Proteomes" id="UP000007875">
    <property type="component" value="Unassembled WGS sequence"/>
</dbReference>
<organism evidence="1 2">
    <name type="scientific">Ciona savignyi</name>
    <name type="common">Pacific transparent sea squirt</name>
    <dbReference type="NCBI Taxonomy" id="51511"/>
    <lineage>
        <taxon>Eukaryota</taxon>
        <taxon>Metazoa</taxon>
        <taxon>Chordata</taxon>
        <taxon>Tunicata</taxon>
        <taxon>Ascidiacea</taxon>
        <taxon>Phlebobranchia</taxon>
        <taxon>Cionidae</taxon>
        <taxon>Ciona</taxon>
    </lineage>
</organism>
<reference evidence="1" key="3">
    <citation type="submission" date="2025-09" db="UniProtKB">
        <authorList>
            <consortium name="Ensembl"/>
        </authorList>
    </citation>
    <scope>IDENTIFICATION</scope>
</reference>
<evidence type="ECO:0000313" key="2">
    <source>
        <dbReference type="Proteomes" id="UP000007875"/>
    </source>
</evidence>
<reference evidence="1" key="2">
    <citation type="submission" date="2025-08" db="UniProtKB">
        <authorList>
            <consortium name="Ensembl"/>
        </authorList>
    </citation>
    <scope>IDENTIFICATION</scope>
</reference>
<dbReference type="InParanoid" id="H2Z5A2"/>
<keyword evidence="2" id="KW-1185">Reference proteome</keyword>
<evidence type="ECO:0000313" key="1">
    <source>
        <dbReference type="Ensembl" id="ENSCSAVP00000012764.1"/>
    </source>
</evidence>